<sequence>MTAASSWRLVEADNPGNRMNDAKCDPSGRLRASTMAYD</sequence>
<evidence type="ECO:0000313" key="3">
    <source>
        <dbReference type="Proteomes" id="UP000529783"/>
    </source>
</evidence>
<organism evidence="2 3">
    <name type="scientific">Actinomadura luteofluorescens</name>
    <dbReference type="NCBI Taxonomy" id="46163"/>
    <lineage>
        <taxon>Bacteria</taxon>
        <taxon>Bacillati</taxon>
        <taxon>Actinomycetota</taxon>
        <taxon>Actinomycetes</taxon>
        <taxon>Streptosporangiales</taxon>
        <taxon>Thermomonosporaceae</taxon>
        <taxon>Actinomadura</taxon>
    </lineage>
</organism>
<dbReference type="AlphaFoldDB" id="A0A7Y9JK33"/>
<dbReference type="RefSeq" id="WP_218905783.1">
    <property type="nucleotide sequence ID" value="NZ_JACCBA010000001.1"/>
</dbReference>
<proteinExistence type="predicted"/>
<protein>
    <submittedName>
        <fullName evidence="2">Sugar lactone lactonase YvrE</fullName>
    </submittedName>
</protein>
<dbReference type="InterPro" id="IPR011042">
    <property type="entry name" value="6-blade_b-propeller_TolB-like"/>
</dbReference>
<keyword evidence="3" id="KW-1185">Reference proteome</keyword>
<feature type="region of interest" description="Disordered" evidence="1">
    <location>
        <begin position="1"/>
        <end position="38"/>
    </location>
</feature>
<evidence type="ECO:0000256" key="1">
    <source>
        <dbReference type="SAM" id="MobiDB-lite"/>
    </source>
</evidence>
<comment type="caution">
    <text evidence="2">The sequence shown here is derived from an EMBL/GenBank/DDBJ whole genome shotgun (WGS) entry which is preliminary data.</text>
</comment>
<dbReference type="Gene3D" id="2.120.10.30">
    <property type="entry name" value="TolB, C-terminal domain"/>
    <property type="match status" value="1"/>
</dbReference>
<accession>A0A7Y9JK33</accession>
<dbReference type="Proteomes" id="UP000529783">
    <property type="component" value="Unassembled WGS sequence"/>
</dbReference>
<dbReference type="EMBL" id="JACCBA010000001">
    <property type="protein sequence ID" value="NYD51880.1"/>
    <property type="molecule type" value="Genomic_DNA"/>
</dbReference>
<gene>
    <name evidence="2" type="ORF">BJY14_007863</name>
</gene>
<name>A0A7Y9JK33_9ACTN</name>
<evidence type="ECO:0000313" key="2">
    <source>
        <dbReference type="EMBL" id="NYD51880.1"/>
    </source>
</evidence>
<reference evidence="2 3" key="1">
    <citation type="submission" date="2020-07" db="EMBL/GenBank/DDBJ databases">
        <title>Sequencing the genomes of 1000 actinobacteria strains.</title>
        <authorList>
            <person name="Klenk H.-P."/>
        </authorList>
    </citation>
    <scope>NUCLEOTIDE SEQUENCE [LARGE SCALE GENOMIC DNA]</scope>
    <source>
        <strain evidence="2 3">DSM 40398</strain>
    </source>
</reference>